<evidence type="ECO:0000313" key="2">
    <source>
        <dbReference type="EMBL" id="CAK0783806.1"/>
    </source>
</evidence>
<proteinExistence type="predicted"/>
<feature type="chain" id="PRO_5043920262" evidence="1">
    <location>
        <begin position="19"/>
        <end position="160"/>
    </location>
</feature>
<dbReference type="Gene3D" id="2.60.40.10">
    <property type="entry name" value="Immunoglobulins"/>
    <property type="match status" value="1"/>
</dbReference>
<protein>
    <submittedName>
        <fullName evidence="2">Uncharacterized protein</fullName>
    </submittedName>
</protein>
<gene>
    <name evidence="2" type="ORF">CVIRNUC_007006</name>
</gene>
<dbReference type="Proteomes" id="UP001314263">
    <property type="component" value="Unassembled WGS sequence"/>
</dbReference>
<sequence length="160" mass="16734">MLRICSVCIALIAPRTQARGILPFPYVPTATTVTTTLPIIEIINFFRPVTFTASVAPTVGSVLLGPSDGVVLFSVAGSTALSYVQKSILGSAMVARSNSVAGTAQLTVERSSKGLLLLPGLYNITAEYSGSSDGHYQPSSGYAPFKIGITTPPVQWRVAS</sequence>
<evidence type="ECO:0000313" key="3">
    <source>
        <dbReference type="Proteomes" id="UP001314263"/>
    </source>
</evidence>
<keyword evidence="1" id="KW-0732">Signal</keyword>
<name>A0AAV1IAA7_9CHLO</name>
<dbReference type="EMBL" id="CAUYUE010000009">
    <property type="protein sequence ID" value="CAK0783806.1"/>
    <property type="molecule type" value="Genomic_DNA"/>
</dbReference>
<reference evidence="2 3" key="1">
    <citation type="submission" date="2023-10" db="EMBL/GenBank/DDBJ databases">
        <authorList>
            <person name="Maclean D."/>
            <person name="Macfadyen A."/>
        </authorList>
    </citation>
    <scope>NUCLEOTIDE SEQUENCE [LARGE SCALE GENOMIC DNA]</scope>
</reference>
<keyword evidence="3" id="KW-1185">Reference proteome</keyword>
<evidence type="ECO:0000256" key="1">
    <source>
        <dbReference type="SAM" id="SignalP"/>
    </source>
</evidence>
<accession>A0AAV1IAA7</accession>
<comment type="caution">
    <text evidence="2">The sequence shown here is derived from an EMBL/GenBank/DDBJ whole genome shotgun (WGS) entry which is preliminary data.</text>
</comment>
<organism evidence="2 3">
    <name type="scientific">Coccomyxa viridis</name>
    <dbReference type="NCBI Taxonomy" id="1274662"/>
    <lineage>
        <taxon>Eukaryota</taxon>
        <taxon>Viridiplantae</taxon>
        <taxon>Chlorophyta</taxon>
        <taxon>core chlorophytes</taxon>
        <taxon>Trebouxiophyceae</taxon>
        <taxon>Trebouxiophyceae incertae sedis</taxon>
        <taxon>Coccomyxaceae</taxon>
        <taxon>Coccomyxa</taxon>
    </lineage>
</organism>
<dbReference type="InterPro" id="IPR013783">
    <property type="entry name" value="Ig-like_fold"/>
</dbReference>
<feature type="signal peptide" evidence="1">
    <location>
        <begin position="1"/>
        <end position="18"/>
    </location>
</feature>
<dbReference type="AlphaFoldDB" id="A0AAV1IAA7"/>